<accession>A0ACA9M7A2</accession>
<dbReference type="EMBL" id="CAJVPU010007576">
    <property type="protein sequence ID" value="CAG8574288.1"/>
    <property type="molecule type" value="Genomic_DNA"/>
</dbReference>
<sequence>MSYRNTDVDILDEDQLFQHELFTFAGGEELEPDVALRNVQAKGVEVRNFLTRGNTEKALTTAIENPPYGSNTTEAK</sequence>
<reference evidence="1" key="1">
    <citation type="submission" date="2021-06" db="EMBL/GenBank/DDBJ databases">
        <authorList>
            <person name="Kallberg Y."/>
            <person name="Tangrot J."/>
            <person name="Rosling A."/>
        </authorList>
    </citation>
    <scope>NUCLEOTIDE SEQUENCE</scope>
    <source>
        <strain evidence="1">IL203A</strain>
    </source>
</reference>
<proteinExistence type="predicted"/>
<evidence type="ECO:0000313" key="1">
    <source>
        <dbReference type="EMBL" id="CAG8574288.1"/>
    </source>
</evidence>
<organism evidence="1 2">
    <name type="scientific">Dentiscutata heterogama</name>
    <dbReference type="NCBI Taxonomy" id="1316150"/>
    <lineage>
        <taxon>Eukaryota</taxon>
        <taxon>Fungi</taxon>
        <taxon>Fungi incertae sedis</taxon>
        <taxon>Mucoromycota</taxon>
        <taxon>Glomeromycotina</taxon>
        <taxon>Glomeromycetes</taxon>
        <taxon>Diversisporales</taxon>
        <taxon>Gigasporaceae</taxon>
        <taxon>Dentiscutata</taxon>
    </lineage>
</organism>
<feature type="non-terminal residue" evidence="1">
    <location>
        <position position="76"/>
    </location>
</feature>
<comment type="caution">
    <text evidence="1">The sequence shown here is derived from an EMBL/GenBank/DDBJ whole genome shotgun (WGS) entry which is preliminary data.</text>
</comment>
<protein>
    <submittedName>
        <fullName evidence="1">11153_t:CDS:1</fullName>
    </submittedName>
</protein>
<dbReference type="Proteomes" id="UP000789702">
    <property type="component" value="Unassembled WGS sequence"/>
</dbReference>
<gene>
    <name evidence="1" type="ORF">DHETER_LOCUS6197</name>
</gene>
<keyword evidence="2" id="KW-1185">Reference proteome</keyword>
<name>A0ACA9M7A2_9GLOM</name>
<evidence type="ECO:0000313" key="2">
    <source>
        <dbReference type="Proteomes" id="UP000789702"/>
    </source>
</evidence>